<dbReference type="InterPro" id="IPR002528">
    <property type="entry name" value="MATE_fam"/>
</dbReference>
<dbReference type="GO" id="GO:0015297">
    <property type="term" value="F:antiporter activity"/>
    <property type="evidence" value="ECO:0007669"/>
    <property type="project" value="UniProtKB-KW"/>
</dbReference>
<sequence length="461" mass="50158">MQLRLREQRNSFLEKHLSGETMDYRQIMALFLPILIDQSFIIGLNLVNTAMISSSGVAAVSAVNMVDALNIFLINVFVAVATGGTVVVAQYKGNGNDRMVSRAAAGTVTSVTLLSLAIGLLIIGFHNPILQVLFGSASPDVLDSARTYLLGSSISFVGLAVVQAVCAALRGIGRTRASLALSLIMNLLYVLLNIVFITLLNMGVIGMTVAVNIARFVGAICALYYLFRIDASLHLRIRDLVHFPLSMLRKIMFIGLPFAAEQMFFNGGKLLTQVFIVSLGTYAIATNAISGSLAMVFQIPAVALSLTVVTVVGQCIGRGHIEDARKFIKSFLWLGSILLAAIALILMPMFKLLVGLFDPPAEIVDDIFLILLINAVIQVPLWPISFILPSALRAAGDSKFTSITSMLTMWLFRVVLGYVLGITLGLGILGVWLAMNCEWGVRGAIFLWRFRGKKWYEHKLI</sequence>
<evidence type="ECO:0000256" key="10">
    <source>
        <dbReference type="ARBA" id="ARBA00023065"/>
    </source>
</evidence>
<evidence type="ECO:0000256" key="7">
    <source>
        <dbReference type="ARBA" id="ARBA00022475"/>
    </source>
</evidence>
<comment type="similarity">
    <text evidence="3">Belongs to the multi antimicrobial extrusion (MATE) (TC 2.A.66.1) family.</text>
</comment>
<dbReference type="Proteomes" id="UP000215596">
    <property type="component" value="Unassembled WGS sequence"/>
</dbReference>
<evidence type="ECO:0000256" key="6">
    <source>
        <dbReference type="ARBA" id="ARBA00022449"/>
    </source>
</evidence>
<evidence type="ECO:0000313" key="16">
    <source>
        <dbReference type="Proteomes" id="UP000215596"/>
    </source>
</evidence>
<organism evidence="15 16">
    <name type="scientific">Paenibacillus campinasensis</name>
    <dbReference type="NCBI Taxonomy" id="66347"/>
    <lineage>
        <taxon>Bacteria</taxon>
        <taxon>Bacillati</taxon>
        <taxon>Bacillota</taxon>
        <taxon>Bacilli</taxon>
        <taxon>Bacillales</taxon>
        <taxon>Paenibacillaceae</taxon>
        <taxon>Paenibacillus</taxon>
    </lineage>
</organism>
<dbReference type="PANTHER" id="PTHR43298:SF2">
    <property type="entry name" value="FMN_FAD EXPORTER YEEO-RELATED"/>
    <property type="match status" value="1"/>
</dbReference>
<accession>A0A268EZ83</accession>
<keyword evidence="9 13" id="KW-1133">Transmembrane helix</keyword>
<feature type="transmembrane region" description="Helical" evidence="13">
    <location>
        <begin position="179"/>
        <end position="199"/>
    </location>
</feature>
<evidence type="ECO:0000313" key="15">
    <source>
        <dbReference type="EMBL" id="PAD78431.1"/>
    </source>
</evidence>
<dbReference type="Pfam" id="PF01554">
    <property type="entry name" value="MatE"/>
    <property type="match status" value="2"/>
</dbReference>
<feature type="transmembrane region" description="Helical" evidence="13">
    <location>
        <begin position="145"/>
        <end position="167"/>
    </location>
</feature>
<feature type="transmembrane region" description="Helical" evidence="13">
    <location>
        <begin position="270"/>
        <end position="289"/>
    </location>
</feature>
<evidence type="ECO:0000313" key="17">
    <source>
        <dbReference type="Proteomes" id="UP000435177"/>
    </source>
</evidence>
<evidence type="ECO:0000256" key="13">
    <source>
        <dbReference type="SAM" id="Phobius"/>
    </source>
</evidence>
<feature type="transmembrane region" description="Helical" evidence="13">
    <location>
        <begin position="27"/>
        <end position="48"/>
    </location>
</feature>
<dbReference type="GO" id="GO:0042910">
    <property type="term" value="F:xenobiotic transmembrane transporter activity"/>
    <property type="evidence" value="ECO:0007669"/>
    <property type="project" value="InterPro"/>
</dbReference>
<protein>
    <recommendedName>
        <fullName evidence="4">Probable multidrug resistance protein NorM</fullName>
    </recommendedName>
    <alternativeName>
        <fullName evidence="12">Multidrug-efflux transporter</fullName>
    </alternativeName>
</protein>
<dbReference type="PANTHER" id="PTHR43298">
    <property type="entry name" value="MULTIDRUG RESISTANCE PROTEIN NORM-RELATED"/>
    <property type="match status" value="1"/>
</dbReference>
<dbReference type="PIRSF" id="PIRSF006603">
    <property type="entry name" value="DinF"/>
    <property type="match status" value="1"/>
</dbReference>
<keyword evidence="7" id="KW-1003">Cell membrane</keyword>
<dbReference type="AlphaFoldDB" id="A0A268EZ83"/>
<feature type="transmembrane region" description="Helical" evidence="13">
    <location>
        <begin position="328"/>
        <end position="347"/>
    </location>
</feature>
<proteinExistence type="inferred from homology"/>
<dbReference type="NCBIfam" id="TIGR00797">
    <property type="entry name" value="matE"/>
    <property type="match status" value="1"/>
</dbReference>
<keyword evidence="6" id="KW-0050">Antiport</keyword>
<keyword evidence="11 13" id="KW-0472">Membrane</keyword>
<feature type="transmembrane region" description="Helical" evidence="13">
    <location>
        <begin position="410"/>
        <end position="435"/>
    </location>
</feature>
<dbReference type="EMBL" id="WOAA01000002">
    <property type="protein sequence ID" value="MUG65170.1"/>
    <property type="molecule type" value="Genomic_DNA"/>
</dbReference>
<evidence type="ECO:0000256" key="1">
    <source>
        <dbReference type="ARBA" id="ARBA00003408"/>
    </source>
</evidence>
<dbReference type="InterPro" id="IPR048279">
    <property type="entry name" value="MdtK-like"/>
</dbReference>
<evidence type="ECO:0000256" key="3">
    <source>
        <dbReference type="ARBA" id="ARBA00010199"/>
    </source>
</evidence>
<name>A0A268EZ83_9BACL</name>
<dbReference type="GO" id="GO:0006811">
    <property type="term" value="P:monoatomic ion transport"/>
    <property type="evidence" value="ECO:0007669"/>
    <property type="project" value="UniProtKB-KW"/>
</dbReference>
<dbReference type="InterPro" id="IPR050222">
    <property type="entry name" value="MATE_MdtK"/>
</dbReference>
<dbReference type="GO" id="GO:0005886">
    <property type="term" value="C:plasma membrane"/>
    <property type="evidence" value="ECO:0007669"/>
    <property type="project" value="UniProtKB-SubCell"/>
</dbReference>
<keyword evidence="5" id="KW-0813">Transport</keyword>
<evidence type="ECO:0000256" key="5">
    <source>
        <dbReference type="ARBA" id="ARBA00022448"/>
    </source>
</evidence>
<evidence type="ECO:0000256" key="12">
    <source>
        <dbReference type="ARBA" id="ARBA00031636"/>
    </source>
</evidence>
<dbReference type="OrthoDB" id="62420at2"/>
<feature type="transmembrane region" description="Helical" evidence="13">
    <location>
        <begin position="295"/>
        <end position="316"/>
    </location>
</feature>
<comment type="subcellular location">
    <subcellularLocation>
        <location evidence="2">Cell membrane</location>
        <topology evidence="2">Multi-pass membrane protein</topology>
    </subcellularLocation>
</comment>
<dbReference type="CDD" id="cd13137">
    <property type="entry name" value="MATE_NorM_like"/>
    <property type="match status" value="1"/>
</dbReference>
<evidence type="ECO:0000256" key="9">
    <source>
        <dbReference type="ARBA" id="ARBA00022989"/>
    </source>
</evidence>
<comment type="function">
    <text evidence="1">Multidrug efflux pump.</text>
</comment>
<feature type="transmembrane region" description="Helical" evidence="13">
    <location>
        <begin position="367"/>
        <end position="389"/>
    </location>
</feature>
<feature type="transmembrane region" description="Helical" evidence="13">
    <location>
        <begin position="103"/>
        <end position="125"/>
    </location>
</feature>
<feature type="transmembrane region" description="Helical" evidence="13">
    <location>
        <begin position="205"/>
        <end position="227"/>
    </location>
</feature>
<evidence type="ECO:0000256" key="2">
    <source>
        <dbReference type="ARBA" id="ARBA00004651"/>
    </source>
</evidence>
<dbReference type="EMBL" id="NPBY01000021">
    <property type="protein sequence ID" value="PAD78431.1"/>
    <property type="molecule type" value="Genomic_DNA"/>
</dbReference>
<reference evidence="15 16" key="1">
    <citation type="submission" date="2017-07" db="EMBL/GenBank/DDBJ databases">
        <title>Isolation and whole genome analysis of endospore-forming bacteria from heroin.</title>
        <authorList>
            <person name="Kalinowski J."/>
            <person name="Ahrens B."/>
            <person name="Al-Dilaimi A."/>
            <person name="Winkler A."/>
            <person name="Wibberg D."/>
            <person name="Schleenbecker U."/>
            <person name="Ruckert C."/>
            <person name="Wolfel R."/>
            <person name="Grass G."/>
        </authorList>
    </citation>
    <scope>NUCLEOTIDE SEQUENCE [LARGE SCALE GENOMIC DNA]</scope>
    <source>
        <strain evidence="15 16">7537-G1</strain>
    </source>
</reference>
<keyword evidence="10" id="KW-0406">Ion transport</keyword>
<evidence type="ECO:0000313" key="14">
    <source>
        <dbReference type="EMBL" id="MUG65170.1"/>
    </source>
</evidence>
<gene>
    <name evidence="15" type="ORF">CHH67_06620</name>
    <name evidence="14" type="ORF">GNP94_04015</name>
</gene>
<feature type="transmembrane region" description="Helical" evidence="13">
    <location>
        <begin position="68"/>
        <end position="91"/>
    </location>
</feature>
<comment type="caution">
    <text evidence="15">The sequence shown here is derived from an EMBL/GenBank/DDBJ whole genome shotgun (WGS) entry which is preliminary data.</text>
</comment>
<dbReference type="Proteomes" id="UP000435177">
    <property type="component" value="Unassembled WGS sequence"/>
</dbReference>
<keyword evidence="17" id="KW-1185">Reference proteome</keyword>
<evidence type="ECO:0000256" key="4">
    <source>
        <dbReference type="ARBA" id="ARBA00020268"/>
    </source>
</evidence>
<evidence type="ECO:0000256" key="11">
    <source>
        <dbReference type="ARBA" id="ARBA00023136"/>
    </source>
</evidence>
<evidence type="ECO:0000256" key="8">
    <source>
        <dbReference type="ARBA" id="ARBA00022692"/>
    </source>
</evidence>
<keyword evidence="8 13" id="KW-0812">Transmembrane</keyword>
<reference evidence="14 17" key="2">
    <citation type="submission" date="2019-11" db="EMBL/GenBank/DDBJ databases">
        <title>Draft genome sequences of five Paenibacillus species of dairy origin.</title>
        <authorList>
            <person name="Olajide A.M."/>
            <person name="Chen S."/>
            <person name="Lapointe G."/>
        </authorList>
    </citation>
    <scope>NUCLEOTIDE SEQUENCE [LARGE SCALE GENOMIC DNA]</scope>
    <source>
        <strain evidence="14 17">3CS1</strain>
    </source>
</reference>
<dbReference type="RefSeq" id="WP_095264292.1">
    <property type="nucleotide sequence ID" value="NZ_NPBY01000021.1"/>
</dbReference>